<dbReference type="EMBL" id="CP001287">
    <property type="protein sequence ID" value="ACK67468.1"/>
    <property type="molecule type" value="Genomic_DNA"/>
</dbReference>
<reference evidence="2" key="1">
    <citation type="journal article" date="2011" name="MBio">
        <title>Novel metabolic attributes of the genus Cyanothece, comprising a group of unicellular nitrogen-fixing Cyanobacteria.</title>
        <authorList>
            <person name="Bandyopadhyay A."/>
            <person name="Elvitigala T."/>
            <person name="Welsh E."/>
            <person name="Stockel J."/>
            <person name="Liberton M."/>
            <person name="Min H."/>
            <person name="Sherman L.A."/>
            <person name="Pakrasi H.B."/>
        </authorList>
    </citation>
    <scope>NUCLEOTIDE SEQUENCE [LARGE SCALE GENOMIC DNA]</scope>
    <source>
        <strain evidence="2">PCC 8801</strain>
    </source>
</reference>
<proteinExistence type="predicted"/>
<dbReference type="HOGENOM" id="CLU_3060717_0_0_3"/>
<protein>
    <submittedName>
        <fullName evidence="1">Uncharacterized protein</fullName>
    </submittedName>
</protein>
<dbReference type="KEGG" id="cyp:PCC8801_3503"/>
<evidence type="ECO:0000313" key="1">
    <source>
        <dbReference type="EMBL" id="ACK67468.1"/>
    </source>
</evidence>
<dbReference type="STRING" id="41431.PCC8801_3503"/>
<evidence type="ECO:0000313" key="2">
    <source>
        <dbReference type="Proteomes" id="UP000008204"/>
    </source>
</evidence>
<accession>B7K0I4</accession>
<keyword evidence="2" id="KW-1185">Reference proteome</keyword>
<name>B7K0I4_RIPO1</name>
<dbReference type="Proteomes" id="UP000008204">
    <property type="component" value="Chromosome"/>
</dbReference>
<organism evidence="1 2">
    <name type="scientific">Rippkaea orientalis (strain PCC 8801 / RF-1)</name>
    <name type="common">Cyanothece sp. (strain PCC 8801)</name>
    <dbReference type="NCBI Taxonomy" id="41431"/>
    <lineage>
        <taxon>Bacteria</taxon>
        <taxon>Bacillati</taxon>
        <taxon>Cyanobacteriota</taxon>
        <taxon>Cyanophyceae</taxon>
        <taxon>Oscillatoriophycideae</taxon>
        <taxon>Chroococcales</taxon>
        <taxon>Aphanothecaceae</taxon>
        <taxon>Rippkaea</taxon>
        <taxon>Rippkaea orientalis</taxon>
    </lineage>
</organism>
<sequence length="53" mass="6357">MWQTQTREPFFLEGNDARNYLDLSRSLVERLCEFCDDIDESDQYSERTGCLIF</sequence>
<dbReference type="AlphaFoldDB" id="B7K0I4"/>
<gene>
    <name evidence="1" type="ordered locus">PCC8801_3503</name>
</gene>